<dbReference type="RefSeq" id="WP_221558236.1">
    <property type="nucleotide sequence ID" value="NZ_JAIGNO010000006.1"/>
</dbReference>
<proteinExistence type="predicted"/>
<gene>
    <name evidence="1" type="ORF">K3174_10565</name>
</gene>
<evidence type="ECO:0008006" key="3">
    <source>
        <dbReference type="Google" id="ProtNLM"/>
    </source>
</evidence>
<name>A0ABS7J6M5_9SPHN</name>
<protein>
    <recommendedName>
        <fullName evidence="3">DUF4852 domain-containing protein</fullName>
    </recommendedName>
</protein>
<accession>A0ABS7J6M5</accession>
<keyword evidence="2" id="KW-1185">Reference proteome</keyword>
<sequence>MRILIALLAPLVLGGCMLLPGKFASELRLLANDEFVFTYDGEIQMLALSKLAAMAEGGDEAFEAECFDDNFDLRECTEEEISEQRAEWDAHAEHRRASKARETEQMRAFLGGIDPSNPEAAREFAKRLERQRGWDKVEYKGDGLFQVAFRISGTLGHDFVFPTFEGIPSANAFVSVNLRKGRQVRIDAPAFNGQKDPNPMLGGAPLATLAAMSEADKDGEMPKIVIPDGIFTIITDGKILANNTDEGPVRHSAGQALSWKVGPTTAQAPTALIAFD</sequence>
<evidence type="ECO:0000313" key="2">
    <source>
        <dbReference type="Proteomes" id="UP000755104"/>
    </source>
</evidence>
<organism evidence="1 2">
    <name type="scientific">Qipengyuania qiaonensis</name>
    <dbReference type="NCBI Taxonomy" id="2867240"/>
    <lineage>
        <taxon>Bacteria</taxon>
        <taxon>Pseudomonadati</taxon>
        <taxon>Pseudomonadota</taxon>
        <taxon>Alphaproteobacteria</taxon>
        <taxon>Sphingomonadales</taxon>
        <taxon>Erythrobacteraceae</taxon>
        <taxon>Qipengyuania</taxon>
    </lineage>
</organism>
<reference evidence="1 2" key="1">
    <citation type="submission" date="2021-08" db="EMBL/GenBank/DDBJ databases">
        <title>Comparative Genomics Analysis of the Genus Qipengyuania Reveals Extensive Genetic Diversity and Metabolic Versatility, Including the Description of Fifteen Novel Species.</title>
        <authorList>
            <person name="Liu Y."/>
        </authorList>
    </citation>
    <scope>NUCLEOTIDE SEQUENCE [LARGE SCALE GENOMIC DNA]</scope>
    <source>
        <strain evidence="1 2">6D47A</strain>
    </source>
</reference>
<dbReference type="EMBL" id="JAIGNO010000006">
    <property type="protein sequence ID" value="MBX7482975.1"/>
    <property type="molecule type" value="Genomic_DNA"/>
</dbReference>
<dbReference type="PROSITE" id="PS51257">
    <property type="entry name" value="PROKAR_LIPOPROTEIN"/>
    <property type="match status" value="1"/>
</dbReference>
<evidence type="ECO:0000313" key="1">
    <source>
        <dbReference type="EMBL" id="MBX7482975.1"/>
    </source>
</evidence>
<comment type="caution">
    <text evidence="1">The sequence shown here is derived from an EMBL/GenBank/DDBJ whole genome shotgun (WGS) entry which is preliminary data.</text>
</comment>
<dbReference type="Proteomes" id="UP000755104">
    <property type="component" value="Unassembled WGS sequence"/>
</dbReference>